<dbReference type="AlphaFoldDB" id="S0G0X8"/>
<keyword evidence="2" id="KW-1133">Transmembrane helix</keyword>
<dbReference type="SUPFAM" id="SSF81606">
    <property type="entry name" value="PP2C-like"/>
    <property type="match status" value="1"/>
</dbReference>
<dbReference type="CDD" id="cd12912">
    <property type="entry name" value="PDC2_MCP_like"/>
    <property type="match status" value="1"/>
</dbReference>
<dbReference type="InterPro" id="IPR052016">
    <property type="entry name" value="Bact_Sigma-Reg"/>
</dbReference>
<name>S0G0X8_9BACT</name>
<gene>
    <name evidence="4" type="ORF">Dpo_1c01540</name>
</gene>
<dbReference type="GO" id="GO:0016791">
    <property type="term" value="F:phosphatase activity"/>
    <property type="evidence" value="ECO:0007669"/>
    <property type="project" value="TreeGrafter"/>
</dbReference>
<comment type="caution">
    <text evidence="4">The sequence shown here is derived from an EMBL/GenBank/DDBJ whole genome shotgun (WGS) entry which is preliminary data.</text>
</comment>
<dbReference type="PANTHER" id="PTHR43156:SF2">
    <property type="entry name" value="STAGE II SPORULATION PROTEIN E"/>
    <property type="match status" value="1"/>
</dbReference>
<dbReference type="InterPro" id="IPR036457">
    <property type="entry name" value="PPM-type-like_dom_sf"/>
</dbReference>
<evidence type="ECO:0000313" key="5">
    <source>
        <dbReference type="Proteomes" id="UP000014216"/>
    </source>
</evidence>
<dbReference type="Gene3D" id="3.60.40.10">
    <property type="entry name" value="PPM-type phosphatase domain"/>
    <property type="match status" value="1"/>
</dbReference>
<dbReference type="PANTHER" id="PTHR43156">
    <property type="entry name" value="STAGE II SPORULATION PROTEIN E-RELATED"/>
    <property type="match status" value="1"/>
</dbReference>
<protein>
    <submittedName>
        <fullName evidence="4">Putative phosphoserine phosphatase RsbU</fullName>
    </submittedName>
</protein>
<proteinExistence type="predicted"/>
<evidence type="ECO:0000256" key="1">
    <source>
        <dbReference type="ARBA" id="ARBA00022801"/>
    </source>
</evidence>
<dbReference type="Gene3D" id="3.30.450.20">
    <property type="entry name" value="PAS domain"/>
    <property type="match status" value="2"/>
</dbReference>
<keyword evidence="1" id="KW-0378">Hydrolase</keyword>
<reference evidence="4 5" key="1">
    <citation type="journal article" date="2013" name="Genome Announc.">
        <title>Draft Genome Sequence of Desulfotignum phosphitoxidans DSM 13687 Strain FiPS-3.</title>
        <authorList>
            <person name="Poehlein A."/>
            <person name="Daniel R."/>
            <person name="Simeonova D.D."/>
        </authorList>
    </citation>
    <scope>NUCLEOTIDE SEQUENCE [LARGE SCALE GENOMIC DNA]</scope>
    <source>
        <strain evidence="4 5">DSM 13687</strain>
    </source>
</reference>
<dbReference type="Pfam" id="PF07228">
    <property type="entry name" value="SpoIIE"/>
    <property type="match status" value="1"/>
</dbReference>
<organism evidence="4 5">
    <name type="scientific">Desulfotignum phosphitoxidans DSM 13687</name>
    <dbReference type="NCBI Taxonomy" id="1286635"/>
    <lineage>
        <taxon>Bacteria</taxon>
        <taxon>Pseudomonadati</taxon>
        <taxon>Thermodesulfobacteriota</taxon>
        <taxon>Desulfobacteria</taxon>
        <taxon>Desulfobacterales</taxon>
        <taxon>Desulfobacteraceae</taxon>
        <taxon>Desulfotignum</taxon>
    </lineage>
</organism>
<dbReference type="OrthoDB" id="9802500at2"/>
<accession>S0G0X8</accession>
<dbReference type="SMART" id="SM00331">
    <property type="entry name" value="PP2C_SIG"/>
    <property type="match status" value="1"/>
</dbReference>
<evidence type="ECO:0000256" key="2">
    <source>
        <dbReference type="SAM" id="Phobius"/>
    </source>
</evidence>
<evidence type="ECO:0000259" key="3">
    <source>
        <dbReference type="PROSITE" id="PS50885"/>
    </source>
</evidence>
<sequence>MKETDPVKKKVPLLNSVQSKIIFLVIAIMAVTAILIITISGKEINHAMLAQQERLSQHVLSLISLNIRGEYNNLITDKIDSVTRYKQILKGRTDLVVKLIEQQHRYSRENRSSMDTAQQMVLDWVMNSTDQETHGTLFIADKNLTVLAHPDPEFVGQDISGFMDMKSNTLAQNLDAAGISPDPVVSVVSWPDRKAYRARYLTCIQTFSPWDWVVGTVVNIEDIEVEAQEKLSKIVETLGETFADIRIGRTGIAFLFDNAFSVLAMTDPDLASQFKQTVNFQTGNLLVQDMVTRAIQGGGFLSYQSDLFEKQEMIAYIRFFKPLGWYIGVTVPVSEIRAPAKEIVFKQSALIGLILLCSLLSAAWMVSRISRPLKFLADRVKAFSSADLTRDETQDMYLDQLAQKNRDEVGLLANAFVFMKGQLKENIRQLLETTAKNERIQGELNIAKDIQLGLLPKIFPPFPDCKAMDIFASLEPAKEVGGDLYDFYFVEDHKLCFTIGDVSGKGVPAALMMAITKTLIKTSAFKKISPGAIMTEVNDAISSDNPQSMFVTLFIGILDLNTGVITYANGGHNPAVHIMGSGQAGYQKAISGPMVGIMDDISYKDLSLTLAPGEALFLYTDGVTEAMDDQERFYSEKTLLDRIVSKAPVSSRTLVEYIKGDLKSFAAGAPQYDDIAMLMIQYKGIS</sequence>
<feature type="domain" description="HAMP" evidence="3">
    <location>
        <begin position="367"/>
        <end position="428"/>
    </location>
</feature>
<dbReference type="InterPro" id="IPR004010">
    <property type="entry name" value="Double_Cache_2"/>
</dbReference>
<feature type="transmembrane region" description="Helical" evidence="2">
    <location>
        <begin position="21"/>
        <end position="41"/>
    </location>
</feature>
<dbReference type="InterPro" id="IPR003660">
    <property type="entry name" value="HAMP_dom"/>
</dbReference>
<dbReference type="Pfam" id="PF08269">
    <property type="entry name" value="dCache_2"/>
    <property type="match status" value="1"/>
</dbReference>
<dbReference type="RefSeq" id="WP_006963650.1">
    <property type="nucleotide sequence ID" value="NZ_APJX01000001.1"/>
</dbReference>
<dbReference type="PATRIC" id="fig|1286635.3.peg.174"/>
<keyword evidence="2" id="KW-0812">Transmembrane</keyword>
<keyword evidence="5" id="KW-1185">Reference proteome</keyword>
<evidence type="ECO:0000313" key="4">
    <source>
        <dbReference type="EMBL" id="EMS81023.1"/>
    </source>
</evidence>
<dbReference type="PROSITE" id="PS50885">
    <property type="entry name" value="HAMP"/>
    <property type="match status" value="1"/>
</dbReference>
<dbReference type="Gene3D" id="6.10.340.10">
    <property type="match status" value="1"/>
</dbReference>
<dbReference type="Proteomes" id="UP000014216">
    <property type="component" value="Unassembled WGS sequence"/>
</dbReference>
<keyword evidence="2" id="KW-0472">Membrane</keyword>
<dbReference type="EMBL" id="APJX01000001">
    <property type="protein sequence ID" value="EMS81023.1"/>
    <property type="molecule type" value="Genomic_DNA"/>
</dbReference>
<dbReference type="GO" id="GO:0016020">
    <property type="term" value="C:membrane"/>
    <property type="evidence" value="ECO:0007669"/>
    <property type="project" value="InterPro"/>
</dbReference>
<dbReference type="InterPro" id="IPR001932">
    <property type="entry name" value="PPM-type_phosphatase-like_dom"/>
</dbReference>
<dbReference type="GO" id="GO:0007165">
    <property type="term" value="P:signal transduction"/>
    <property type="evidence" value="ECO:0007669"/>
    <property type="project" value="InterPro"/>
</dbReference>